<sequence>MNIELFFIPLTEMDVASTNACMALLSEDERAKVARYRAPKAQMNGLLVRAALRCVLSQGLQSRAGSSPCSSQRQIAPQDWCFEYGKKGKPSLCHKQFLSTGIEFNLSHSGDWLLIALAQDDNKGETANTALPRLGLGVDIERSRASTNIYPILNHYFSPIEAESLLALEGEDAQRQRFFDLWALKESYIKATGLGLAQSLKSFAFDLAPNSLLAVDDGVQQTAEPRNSVELKQQGNFAPQSQAMLSSYLQLPSRIPLYSNIKLLIEPETAQDATSSHAQHWQSYFGRLDEEYRFGLSLVFGDSLVQDGSLSKVTISMQLTSITALLAACSAI</sequence>
<dbReference type="GO" id="GO:0019878">
    <property type="term" value="P:lysine biosynthetic process via aminoadipic acid"/>
    <property type="evidence" value="ECO:0007669"/>
    <property type="project" value="TreeGrafter"/>
</dbReference>
<dbReference type="InterPro" id="IPR008278">
    <property type="entry name" value="4-PPantetheinyl_Trfase_dom"/>
</dbReference>
<feature type="domain" description="4'-phosphopantetheinyl transferase" evidence="3">
    <location>
        <begin position="135"/>
        <end position="216"/>
    </location>
</feature>
<reference evidence="4 5" key="1">
    <citation type="journal article" date="2019" name="Ecotoxicol. Environ. Saf.">
        <title>Microbial characterization of heavy metal resistant bacterial strains isolated from an electroplating wastewater treatment plant.</title>
        <authorList>
            <person name="Cai X."/>
            <person name="Zheng X."/>
            <person name="Zhang D."/>
            <person name="Iqbal W."/>
            <person name="Liu C."/>
            <person name="Yang B."/>
            <person name="Zhao X."/>
            <person name="Lu X."/>
            <person name="Mao Y."/>
        </authorList>
    </citation>
    <scope>NUCLEOTIDE SEQUENCE [LARGE SCALE GENOMIC DNA]</scope>
    <source>
        <strain evidence="4 5">Ni1-3</strain>
    </source>
</reference>
<dbReference type="InterPro" id="IPR037143">
    <property type="entry name" value="4-PPantetheinyl_Trfase_dom_sf"/>
</dbReference>
<dbReference type="KEGG" id="sdeo:D0436_15105"/>
<gene>
    <name evidence="4" type="ORF">D0436_15105</name>
</gene>
<dbReference type="AlphaFoldDB" id="A0A5B8R064"/>
<comment type="similarity">
    <text evidence="1">Belongs to the P-Pant transferase superfamily. Gsp/Sfp/HetI/AcpT family.</text>
</comment>
<dbReference type="PANTHER" id="PTHR12215:SF10">
    <property type="entry name" value="L-AMINOADIPATE-SEMIALDEHYDE DEHYDROGENASE-PHOSPHOPANTETHEINYL TRANSFERASE"/>
    <property type="match status" value="1"/>
</dbReference>
<dbReference type="PANTHER" id="PTHR12215">
    <property type="entry name" value="PHOSPHOPANTETHEINE TRANSFERASE"/>
    <property type="match status" value="1"/>
</dbReference>
<dbReference type="SUPFAM" id="SSF56214">
    <property type="entry name" value="4'-phosphopantetheinyl transferase"/>
    <property type="match status" value="2"/>
</dbReference>
<dbReference type="Pfam" id="PF01648">
    <property type="entry name" value="ACPS"/>
    <property type="match status" value="1"/>
</dbReference>
<dbReference type="EMBL" id="CP031775">
    <property type="protein sequence ID" value="QDZ91678.1"/>
    <property type="molecule type" value="Genomic_DNA"/>
</dbReference>
<dbReference type="InterPro" id="IPR050559">
    <property type="entry name" value="P-Pant_transferase_sf"/>
</dbReference>
<evidence type="ECO:0000313" key="4">
    <source>
        <dbReference type="EMBL" id="QDZ91678.1"/>
    </source>
</evidence>
<dbReference type="Gene3D" id="3.90.470.20">
    <property type="entry name" value="4'-phosphopantetheinyl transferase domain"/>
    <property type="match status" value="2"/>
</dbReference>
<organism evidence="4 5">
    <name type="scientific">Shewanella decolorationis</name>
    <dbReference type="NCBI Taxonomy" id="256839"/>
    <lineage>
        <taxon>Bacteria</taxon>
        <taxon>Pseudomonadati</taxon>
        <taxon>Pseudomonadota</taxon>
        <taxon>Gammaproteobacteria</taxon>
        <taxon>Alteromonadales</taxon>
        <taxon>Shewanellaceae</taxon>
        <taxon>Shewanella</taxon>
    </lineage>
</organism>
<dbReference type="Proteomes" id="UP000321124">
    <property type="component" value="Chromosome"/>
</dbReference>
<protein>
    <submittedName>
        <fullName evidence="4">4'-phosphopantetheinyl transferase superfamily protein</fullName>
    </submittedName>
</protein>
<evidence type="ECO:0000313" key="5">
    <source>
        <dbReference type="Proteomes" id="UP000321124"/>
    </source>
</evidence>
<dbReference type="GO" id="GO:0008897">
    <property type="term" value="F:holo-[acyl-carrier-protein] synthase activity"/>
    <property type="evidence" value="ECO:0007669"/>
    <property type="project" value="InterPro"/>
</dbReference>
<evidence type="ECO:0000259" key="3">
    <source>
        <dbReference type="Pfam" id="PF01648"/>
    </source>
</evidence>
<dbReference type="GO" id="GO:0000287">
    <property type="term" value="F:magnesium ion binding"/>
    <property type="evidence" value="ECO:0007669"/>
    <property type="project" value="InterPro"/>
</dbReference>
<evidence type="ECO:0000256" key="1">
    <source>
        <dbReference type="ARBA" id="ARBA00010990"/>
    </source>
</evidence>
<proteinExistence type="inferred from homology"/>
<dbReference type="GO" id="GO:0005829">
    <property type="term" value="C:cytosol"/>
    <property type="evidence" value="ECO:0007669"/>
    <property type="project" value="TreeGrafter"/>
</dbReference>
<dbReference type="RefSeq" id="WP_208659461.1">
    <property type="nucleotide sequence ID" value="NZ_CP031775.2"/>
</dbReference>
<accession>A0A5B8R064</accession>
<name>A0A5B8R064_9GAMM</name>
<evidence type="ECO:0000256" key="2">
    <source>
        <dbReference type="ARBA" id="ARBA00022679"/>
    </source>
</evidence>
<keyword evidence="2 4" id="KW-0808">Transferase</keyword>